<comment type="similarity">
    <text evidence="2">Belongs to the amino acid-polyamine-organocation (APC) superfamily. Cationic amino acid transporter (CAT) (TC 2.A.3.3) family.</text>
</comment>
<evidence type="ECO:0000256" key="5">
    <source>
        <dbReference type="ARBA" id="ARBA00022970"/>
    </source>
</evidence>
<feature type="transmembrane region" description="Helical" evidence="10">
    <location>
        <begin position="286"/>
        <end position="313"/>
    </location>
</feature>
<feature type="transmembrane region" description="Helical" evidence="10">
    <location>
        <begin position="486"/>
        <end position="506"/>
    </location>
</feature>
<dbReference type="Gene3D" id="1.20.1740.10">
    <property type="entry name" value="Amino acid/polyamine transporter I"/>
    <property type="match status" value="2"/>
</dbReference>
<feature type="transmembrane region" description="Helical" evidence="10">
    <location>
        <begin position="518"/>
        <end position="539"/>
    </location>
</feature>
<dbReference type="GO" id="GO:0015171">
    <property type="term" value="F:amino acid transmembrane transporter activity"/>
    <property type="evidence" value="ECO:0007669"/>
    <property type="project" value="TreeGrafter"/>
</dbReference>
<evidence type="ECO:0000256" key="7">
    <source>
        <dbReference type="ARBA" id="ARBA00023136"/>
    </source>
</evidence>
<evidence type="ECO:0000256" key="10">
    <source>
        <dbReference type="SAM" id="Phobius"/>
    </source>
</evidence>
<feature type="transmembrane region" description="Helical" evidence="10">
    <location>
        <begin position="188"/>
        <end position="210"/>
    </location>
</feature>
<evidence type="ECO:0000259" key="11">
    <source>
        <dbReference type="Pfam" id="PF13906"/>
    </source>
</evidence>
<dbReference type="PANTHER" id="PTHR43243">
    <property type="entry name" value="INNER MEMBRANE TRANSPORTER YGJI-RELATED"/>
    <property type="match status" value="1"/>
</dbReference>
<name>A0A5J5MVJ6_MUNRE</name>
<keyword evidence="5" id="KW-0029">Amino-acid transport</keyword>
<keyword evidence="6 10" id="KW-1133">Transmembrane helix</keyword>
<proteinExistence type="inferred from homology"/>
<feature type="domain" description="Cationic amino acid transporter C-terminal" evidence="11">
    <location>
        <begin position="549"/>
        <end position="599"/>
    </location>
</feature>
<feature type="region of interest" description="Disordered" evidence="9">
    <location>
        <begin position="443"/>
        <end position="463"/>
    </location>
</feature>
<keyword evidence="4 10" id="KW-0812">Transmembrane</keyword>
<reference evidence="12 13" key="1">
    <citation type="submission" date="2019-06" db="EMBL/GenBank/DDBJ databases">
        <title>Discovery of a novel chromosome fission-fusion reversal in muntjac.</title>
        <authorList>
            <person name="Mudd A.B."/>
            <person name="Bredeson J.V."/>
            <person name="Baum R."/>
            <person name="Hockemeyer D."/>
            <person name="Rokhsar D.S."/>
        </authorList>
    </citation>
    <scope>NUCLEOTIDE SEQUENCE [LARGE SCALE GENOMIC DNA]</scope>
    <source>
        <strain evidence="12">UCam_UCB_Mr</strain>
        <tissue evidence="12">Fibroblast cell line</tissue>
    </source>
</reference>
<dbReference type="AlphaFoldDB" id="A0A5J5MVJ6"/>
<feature type="transmembrane region" description="Helical" evidence="10">
    <location>
        <begin position="99"/>
        <end position="123"/>
    </location>
</feature>
<keyword evidence="3" id="KW-0813">Transport</keyword>
<dbReference type="InterPro" id="IPR002293">
    <property type="entry name" value="AA/rel_permease1"/>
</dbReference>
<dbReference type="PANTHER" id="PTHR43243:SF10">
    <property type="entry name" value="MGC138914 PROTEIN"/>
    <property type="match status" value="1"/>
</dbReference>
<dbReference type="EMBL" id="VCEB01000002">
    <property type="protein sequence ID" value="KAB0384115.1"/>
    <property type="molecule type" value="Genomic_DNA"/>
</dbReference>
<organism evidence="12 13">
    <name type="scientific">Muntiacus reevesi</name>
    <name type="common">Reeves' muntjac</name>
    <name type="synonym">Cervus reevesi</name>
    <dbReference type="NCBI Taxonomy" id="9886"/>
    <lineage>
        <taxon>Eukaryota</taxon>
        <taxon>Metazoa</taxon>
        <taxon>Chordata</taxon>
        <taxon>Craniata</taxon>
        <taxon>Vertebrata</taxon>
        <taxon>Euteleostomi</taxon>
        <taxon>Mammalia</taxon>
        <taxon>Eutheria</taxon>
        <taxon>Laurasiatheria</taxon>
        <taxon>Artiodactyla</taxon>
        <taxon>Ruminantia</taxon>
        <taxon>Pecora</taxon>
        <taxon>Cervidae</taxon>
        <taxon>Muntiacinae</taxon>
        <taxon>Muntiacus</taxon>
    </lineage>
</organism>
<evidence type="ECO:0000256" key="2">
    <source>
        <dbReference type="ARBA" id="ARBA00008572"/>
    </source>
</evidence>
<feature type="transmembrane region" description="Helical" evidence="10">
    <location>
        <begin position="253"/>
        <end position="274"/>
    </location>
</feature>
<evidence type="ECO:0000256" key="3">
    <source>
        <dbReference type="ARBA" id="ARBA00022448"/>
    </source>
</evidence>
<dbReference type="Pfam" id="PF13906">
    <property type="entry name" value="AA_permease_C"/>
    <property type="match status" value="1"/>
</dbReference>
<feature type="transmembrane region" description="Helical" evidence="10">
    <location>
        <begin position="66"/>
        <end position="87"/>
    </location>
</feature>
<keyword evidence="13" id="KW-1185">Reference proteome</keyword>
<feature type="region of interest" description="Disordered" evidence="9">
    <location>
        <begin position="605"/>
        <end position="626"/>
    </location>
</feature>
<comment type="subcellular location">
    <subcellularLocation>
        <location evidence="1">Endomembrane system</location>
        <topology evidence="1">Multi-pass membrane protein</topology>
    </subcellularLocation>
</comment>
<evidence type="ECO:0000256" key="8">
    <source>
        <dbReference type="ARBA" id="ARBA00023180"/>
    </source>
</evidence>
<feature type="transmembrane region" description="Helical" evidence="10">
    <location>
        <begin position="163"/>
        <end position="181"/>
    </location>
</feature>
<feature type="transmembrane region" description="Helical" evidence="10">
    <location>
        <begin position="384"/>
        <end position="404"/>
    </location>
</feature>
<feature type="transmembrane region" description="Helical" evidence="10">
    <location>
        <begin position="37"/>
        <end position="60"/>
    </location>
</feature>
<evidence type="ECO:0000313" key="13">
    <source>
        <dbReference type="Proteomes" id="UP000326062"/>
    </source>
</evidence>
<feature type="transmembrane region" description="Helical" evidence="10">
    <location>
        <begin position="333"/>
        <end position="363"/>
    </location>
</feature>
<feature type="compositionally biased region" description="Polar residues" evidence="9">
    <location>
        <begin position="606"/>
        <end position="626"/>
    </location>
</feature>
<dbReference type="Proteomes" id="UP000326062">
    <property type="component" value="Chromosome 2"/>
</dbReference>
<protein>
    <recommendedName>
        <fullName evidence="11">Cationic amino acid transporter C-terminal domain-containing protein</fullName>
    </recommendedName>
</protein>
<dbReference type="GO" id="GO:0005886">
    <property type="term" value="C:plasma membrane"/>
    <property type="evidence" value="ECO:0007669"/>
    <property type="project" value="TreeGrafter"/>
</dbReference>
<dbReference type="GO" id="GO:0012505">
    <property type="term" value="C:endomembrane system"/>
    <property type="evidence" value="ECO:0007669"/>
    <property type="project" value="UniProtKB-SubCell"/>
</dbReference>
<dbReference type="Pfam" id="PF13520">
    <property type="entry name" value="AA_permease_2"/>
    <property type="match status" value="1"/>
</dbReference>
<feature type="transmembrane region" description="Helical" evidence="10">
    <location>
        <begin position="410"/>
        <end position="428"/>
    </location>
</feature>
<evidence type="ECO:0000313" key="12">
    <source>
        <dbReference type="EMBL" id="KAB0384115.1"/>
    </source>
</evidence>
<gene>
    <name evidence="12" type="ORF">FD755_006032</name>
</gene>
<sequence>MLRQYARQFVQKLVRRRPLEPQEESESRRAPLSILRLVLLGVGRTLGAGVYVLAGIMVMFITGPAIIISFSVVALSSVLSGLCYAELWAWVPRSGSAYLYSYVTMGELCAFVIGWDLLLYLVAAASCLTRAWSYTFDSLIGNQISQALERTFSPHMPSFLAPYPDFVSLGLVLLMTGLLVLGARVTTLIFKVSTGLNLFVPIFMILSGFIKGDLHNWQLTEQDFSSNTSGSSSTFSLGPLGSGGFVPFGFEGILQGATILFTSYFGVHGIVTAGKEAPNPQRSIPLSMVISIFIGFLAYSGVSAALTLMVPYYQIYPYSPLPQAFLQVGWDPAGYVMAAVFLCTLLYSFLCATFSMFQLIYAMAADGLLFQVLARIHTRTGTPIMAILASGTLTGFMASLLRIFDLVKLMSAGVLPAYTLVAVSILVLRYQQDQNLSKNEKIEEEIEISDHEPSPSEPVPEAGNSSILKNLWYPTSPIPTRKSGQIVYGCAFLLVLLLTILSLILAQWPSQVFSGDPVLTTVAVLLLLLITGVTVIIWRQPQSPTALHFKVPALPVLPLVSILVNIYLMMQMDAGTWVQFGIWMGIGSVIYFGYGIRHSFKEKNEQQPAASTSQMLDKNVPSDESS</sequence>
<comment type="caution">
    <text evidence="12">The sequence shown here is derived from an EMBL/GenBank/DDBJ whole genome shotgun (WGS) entry which is preliminary data.</text>
</comment>
<dbReference type="InterPro" id="IPR029485">
    <property type="entry name" value="CAT_C"/>
</dbReference>
<evidence type="ECO:0000256" key="1">
    <source>
        <dbReference type="ARBA" id="ARBA00004127"/>
    </source>
</evidence>
<evidence type="ECO:0000256" key="6">
    <source>
        <dbReference type="ARBA" id="ARBA00022989"/>
    </source>
</evidence>
<evidence type="ECO:0000256" key="4">
    <source>
        <dbReference type="ARBA" id="ARBA00022692"/>
    </source>
</evidence>
<dbReference type="FunFam" id="1.20.1740.10:FF:000024">
    <property type="entry name" value="High affinity cationic amino acid transporter 1"/>
    <property type="match status" value="1"/>
</dbReference>
<keyword evidence="7 10" id="KW-0472">Membrane</keyword>
<dbReference type="FunFam" id="1.20.1740.10:FF:000050">
    <property type="entry name" value="MGC157082 protein"/>
    <property type="match status" value="1"/>
</dbReference>
<keyword evidence="8" id="KW-0325">Glycoprotein</keyword>
<feature type="transmembrane region" description="Helical" evidence="10">
    <location>
        <begin position="551"/>
        <end position="570"/>
    </location>
</feature>
<dbReference type="PIRSF" id="PIRSF006060">
    <property type="entry name" value="AA_transporter"/>
    <property type="match status" value="1"/>
</dbReference>
<feature type="transmembrane region" description="Helical" evidence="10">
    <location>
        <begin position="576"/>
        <end position="594"/>
    </location>
</feature>
<accession>A0A5J5MVJ6</accession>
<evidence type="ECO:0000256" key="9">
    <source>
        <dbReference type="SAM" id="MobiDB-lite"/>
    </source>
</evidence>